<reference evidence="1 2" key="1">
    <citation type="submission" date="2021-06" db="EMBL/GenBank/DDBJ databases">
        <authorList>
            <person name="Kallberg Y."/>
            <person name="Tangrot J."/>
            <person name="Rosling A."/>
        </authorList>
    </citation>
    <scope>NUCLEOTIDE SEQUENCE [LARGE SCALE GENOMIC DNA]</scope>
    <source>
        <strain evidence="1 2">120-4 pot B 10/14</strain>
    </source>
</reference>
<evidence type="ECO:0000313" key="2">
    <source>
        <dbReference type="Proteomes" id="UP000789901"/>
    </source>
</evidence>
<organism evidence="1 2">
    <name type="scientific">Gigaspora margarita</name>
    <dbReference type="NCBI Taxonomy" id="4874"/>
    <lineage>
        <taxon>Eukaryota</taxon>
        <taxon>Fungi</taxon>
        <taxon>Fungi incertae sedis</taxon>
        <taxon>Mucoromycota</taxon>
        <taxon>Glomeromycotina</taxon>
        <taxon>Glomeromycetes</taxon>
        <taxon>Diversisporales</taxon>
        <taxon>Gigasporaceae</taxon>
        <taxon>Gigaspora</taxon>
    </lineage>
</organism>
<dbReference type="Proteomes" id="UP000789901">
    <property type="component" value="Unassembled WGS sequence"/>
</dbReference>
<dbReference type="EMBL" id="CAJVQB010139611">
    <property type="protein sequence ID" value="CAG8854549.1"/>
    <property type="molecule type" value="Genomic_DNA"/>
</dbReference>
<name>A0ABN7XKQ6_GIGMA</name>
<gene>
    <name evidence="1" type="ORF">GMARGA_LOCUS43370</name>
</gene>
<protein>
    <submittedName>
        <fullName evidence="1">34392_t:CDS:1</fullName>
    </submittedName>
</protein>
<keyword evidence="2" id="KW-1185">Reference proteome</keyword>
<proteinExistence type="predicted"/>
<feature type="non-terminal residue" evidence="1">
    <location>
        <position position="60"/>
    </location>
</feature>
<feature type="non-terminal residue" evidence="1">
    <location>
        <position position="1"/>
    </location>
</feature>
<evidence type="ECO:0000313" key="1">
    <source>
        <dbReference type="EMBL" id="CAG8854549.1"/>
    </source>
</evidence>
<sequence length="60" mass="6828">GSFIVFGGAPLVKEVAQELFLQKFIKETKFLILNLLRMNHKSLMKNYLQDLSGKLTKNAC</sequence>
<accession>A0ABN7XKQ6</accession>
<comment type="caution">
    <text evidence="1">The sequence shown here is derived from an EMBL/GenBank/DDBJ whole genome shotgun (WGS) entry which is preliminary data.</text>
</comment>